<evidence type="ECO:0000313" key="3">
    <source>
        <dbReference type="Proteomes" id="UP000001947"/>
    </source>
</evidence>
<organism evidence="2 3">
    <name type="scientific">Saccharophagus degradans (strain 2-40 / ATCC 43961 / DSM 17024)</name>
    <dbReference type="NCBI Taxonomy" id="203122"/>
    <lineage>
        <taxon>Bacteria</taxon>
        <taxon>Pseudomonadati</taxon>
        <taxon>Pseudomonadota</taxon>
        <taxon>Gammaproteobacteria</taxon>
        <taxon>Cellvibrionales</taxon>
        <taxon>Cellvibrionaceae</taxon>
        <taxon>Saccharophagus</taxon>
    </lineage>
</organism>
<protein>
    <submittedName>
        <fullName evidence="2">Uncharacterized protein</fullName>
    </submittedName>
</protein>
<proteinExistence type="predicted"/>
<gene>
    <name evidence="2" type="ordered locus">Sde_3242</name>
</gene>
<dbReference type="EMBL" id="CP000282">
    <property type="protein sequence ID" value="ABD82499.1"/>
    <property type="molecule type" value="Genomic_DNA"/>
</dbReference>
<evidence type="ECO:0000313" key="2">
    <source>
        <dbReference type="EMBL" id="ABD82499.1"/>
    </source>
</evidence>
<name>Q21FN0_SACD2</name>
<dbReference type="Proteomes" id="UP000001947">
    <property type="component" value="Chromosome"/>
</dbReference>
<feature type="chain" id="PRO_5004199583" evidence="1">
    <location>
        <begin position="25"/>
        <end position="126"/>
    </location>
</feature>
<accession>Q21FN0</accession>
<dbReference type="RefSeq" id="WP_011469715.1">
    <property type="nucleotide sequence ID" value="NC_007912.1"/>
</dbReference>
<reference evidence="2 3" key="1">
    <citation type="journal article" date="2008" name="PLoS Genet.">
        <title>Complete genome sequence of the complex carbohydrate-degrading marine bacterium, Saccharophagus degradans strain 2-40 T.</title>
        <authorList>
            <person name="Weiner R.M."/>
            <person name="Taylor L.E.II."/>
            <person name="Henrissat B."/>
            <person name="Hauser L."/>
            <person name="Land M."/>
            <person name="Coutinho P.M."/>
            <person name="Rancurel C."/>
            <person name="Saunders E.H."/>
            <person name="Longmire A.G."/>
            <person name="Zhang H."/>
            <person name="Bayer E.A."/>
            <person name="Gilbert H.J."/>
            <person name="Larimer F."/>
            <person name="Zhulin I.B."/>
            <person name="Ekborg N.A."/>
            <person name="Lamed R."/>
            <person name="Richardson P.M."/>
            <person name="Borovok I."/>
            <person name="Hutcheson S."/>
        </authorList>
    </citation>
    <scope>NUCLEOTIDE SEQUENCE [LARGE SCALE GENOMIC DNA]</scope>
    <source>
        <strain evidence="3">2-40 / ATCC 43961 / DSM 17024</strain>
    </source>
</reference>
<sequence>MVNYLIRKMLFCSLCVVLAASAQADTVKVKGQVMDVMIFASNYQSYSSSDVGLANIYIDSPEMKSPCESGATSGRIAISSDHPLFESVVSMAFIAKTTGKKVEMWHTGTCTLRSSSWDFALIKFAE</sequence>
<keyword evidence="1" id="KW-0732">Signal</keyword>
<dbReference type="HOGENOM" id="CLU_1979965_0_0_6"/>
<dbReference type="GeneID" id="98614864"/>
<feature type="signal peptide" evidence="1">
    <location>
        <begin position="1"/>
        <end position="24"/>
    </location>
</feature>
<keyword evidence="3" id="KW-1185">Reference proteome</keyword>
<dbReference type="AlphaFoldDB" id="Q21FN0"/>
<evidence type="ECO:0000256" key="1">
    <source>
        <dbReference type="SAM" id="SignalP"/>
    </source>
</evidence>
<dbReference type="OrthoDB" id="7064590at2"/>
<dbReference type="KEGG" id="sde:Sde_3242"/>
<dbReference type="eggNOG" id="ENOG502ZWWU">
    <property type="taxonomic scope" value="Bacteria"/>
</dbReference>